<evidence type="ECO:0000256" key="1">
    <source>
        <dbReference type="PROSITE-ProRule" id="PRU00409"/>
    </source>
</evidence>
<dbReference type="SUPFAM" id="SSF56059">
    <property type="entry name" value="Glutathione synthetase ATP-binding domain-like"/>
    <property type="match status" value="1"/>
</dbReference>
<protein>
    <submittedName>
        <fullName evidence="3">ATP-grasp domain-containing protein</fullName>
    </submittedName>
</protein>
<dbReference type="GO" id="GO:0046872">
    <property type="term" value="F:metal ion binding"/>
    <property type="evidence" value="ECO:0007669"/>
    <property type="project" value="InterPro"/>
</dbReference>
<organism evidence="3 4">
    <name type="scientific">Hansschlegelia quercus</name>
    <dbReference type="NCBI Taxonomy" id="2528245"/>
    <lineage>
        <taxon>Bacteria</taxon>
        <taxon>Pseudomonadati</taxon>
        <taxon>Pseudomonadota</taxon>
        <taxon>Alphaproteobacteria</taxon>
        <taxon>Hyphomicrobiales</taxon>
        <taxon>Methylopilaceae</taxon>
        <taxon>Hansschlegelia</taxon>
    </lineage>
</organism>
<keyword evidence="1" id="KW-0067">ATP-binding</keyword>
<dbReference type="InterPro" id="IPR003806">
    <property type="entry name" value="ATP-grasp_PylC-type"/>
</dbReference>
<accession>A0A4Q9GJT0</accession>
<dbReference type="GO" id="GO:0005524">
    <property type="term" value="F:ATP binding"/>
    <property type="evidence" value="ECO:0007669"/>
    <property type="project" value="UniProtKB-UniRule"/>
</dbReference>
<dbReference type="PROSITE" id="PS50975">
    <property type="entry name" value="ATP_GRASP"/>
    <property type="match status" value="1"/>
</dbReference>
<dbReference type="Pfam" id="PF02655">
    <property type="entry name" value="ATP-grasp_3"/>
    <property type="match status" value="1"/>
</dbReference>
<keyword evidence="1" id="KW-0547">Nucleotide-binding</keyword>
<dbReference type="EMBL" id="SIUB01000002">
    <property type="protein sequence ID" value="TBN54523.1"/>
    <property type="molecule type" value="Genomic_DNA"/>
</dbReference>
<dbReference type="Proteomes" id="UP000291613">
    <property type="component" value="Unassembled WGS sequence"/>
</dbReference>
<evidence type="ECO:0000313" key="4">
    <source>
        <dbReference type="Proteomes" id="UP000291613"/>
    </source>
</evidence>
<name>A0A4Q9GJT0_9HYPH</name>
<dbReference type="InterPro" id="IPR011761">
    <property type="entry name" value="ATP-grasp"/>
</dbReference>
<feature type="domain" description="ATP-grasp" evidence="2">
    <location>
        <begin position="96"/>
        <end position="291"/>
    </location>
</feature>
<dbReference type="Gene3D" id="3.30.470.20">
    <property type="entry name" value="ATP-grasp fold, B domain"/>
    <property type="match status" value="1"/>
</dbReference>
<dbReference type="PIRSF" id="PIRSF016817">
    <property type="entry name" value="UCP016817_carboligase"/>
    <property type="match status" value="1"/>
</dbReference>
<dbReference type="InterPro" id="IPR016677">
    <property type="entry name" value="UCP016817_carboligase"/>
</dbReference>
<sequence length="386" mass="39952">MSSPATSCPEAYDLAVVALSARALAVSARRGGLKALAVDLFADSDTREHAEKAVRAPSSGMGFSRRGLLTALTRHAPAGLPVVLGSGLEHDPELIAAINQRNPILGASAAIVSRLKDPFAFASLLADIGASHPEVARPLDSPTGDWLSKRIGGSGGAHIRRGRRSRGNRRYLQRRTAGEPLSALFLADGKQSRIIGFSAQWTDPAPSAPFRYGGAVGPIEVPAALSKTVSAALDGIIERTGLTGLASADMLRAPDGGVVLLEINPRPGATLDVFDRSPAPSLLGLHLDACAGRLPETVALPSTAQAAAVIYAARPVAAALLQRPLWTADWPACEETIPAGAPVCTILAAGADPTAARALLEERRAAFLEQLRAAATGPSQTTMVHA</sequence>
<dbReference type="OrthoDB" id="1804072at2"/>
<evidence type="ECO:0000313" key="3">
    <source>
        <dbReference type="EMBL" id="TBN54523.1"/>
    </source>
</evidence>
<comment type="caution">
    <text evidence="3">The sequence shown here is derived from an EMBL/GenBank/DDBJ whole genome shotgun (WGS) entry which is preliminary data.</text>
</comment>
<evidence type="ECO:0000259" key="2">
    <source>
        <dbReference type="PROSITE" id="PS50975"/>
    </source>
</evidence>
<keyword evidence="4" id="KW-1185">Reference proteome</keyword>
<proteinExistence type="predicted"/>
<dbReference type="RefSeq" id="WP_131002315.1">
    <property type="nucleotide sequence ID" value="NZ_JBHSZR010000005.1"/>
</dbReference>
<gene>
    <name evidence="3" type="ORF">EYR15_06755</name>
</gene>
<reference evidence="3 4" key="1">
    <citation type="submission" date="2019-02" db="EMBL/GenBank/DDBJ databases">
        <title>Hansschlegelia quercus sp. nov., a novel methylotrophic bacterium from buds of oak (Quercus robur L.).</title>
        <authorList>
            <person name="Agafonova N.V."/>
            <person name="Kaparullina E.N."/>
            <person name="Grouzdev D.S."/>
            <person name="Doronina N.V."/>
        </authorList>
    </citation>
    <scope>NUCLEOTIDE SEQUENCE [LARGE SCALE GENOMIC DNA]</scope>
    <source>
        <strain evidence="3 4">Dub</strain>
    </source>
</reference>
<dbReference type="AlphaFoldDB" id="A0A4Q9GJT0"/>